<dbReference type="PANTHER" id="PTHR46929:SF13">
    <property type="entry name" value="MYB_SANT-LIKE DNA-BINDING DOMAIN PROTEIN"/>
    <property type="match status" value="1"/>
</dbReference>
<evidence type="ECO:0000256" key="1">
    <source>
        <dbReference type="SAM" id="MobiDB-lite"/>
    </source>
</evidence>
<dbReference type="EMBL" id="JACEIK010008759">
    <property type="protein sequence ID" value="MCE3051589.1"/>
    <property type="molecule type" value="Genomic_DNA"/>
</dbReference>
<proteinExistence type="predicted"/>
<feature type="non-terminal residue" evidence="2">
    <location>
        <position position="1"/>
    </location>
</feature>
<gene>
    <name evidence="2" type="ORF">HAX54_050270</name>
</gene>
<evidence type="ECO:0000313" key="3">
    <source>
        <dbReference type="Proteomes" id="UP000823775"/>
    </source>
</evidence>
<reference evidence="2 3" key="1">
    <citation type="journal article" date="2021" name="BMC Genomics">
        <title>Datura genome reveals duplications of psychoactive alkaloid biosynthetic genes and high mutation rate following tissue culture.</title>
        <authorList>
            <person name="Rajewski A."/>
            <person name="Carter-House D."/>
            <person name="Stajich J."/>
            <person name="Litt A."/>
        </authorList>
    </citation>
    <scope>NUCLEOTIDE SEQUENCE [LARGE SCALE GENOMIC DNA]</scope>
    <source>
        <strain evidence="2">AR-01</strain>
    </source>
</reference>
<name>A0ABS8WQZ2_DATST</name>
<feature type="compositionally biased region" description="Polar residues" evidence="1">
    <location>
        <begin position="82"/>
        <end position="95"/>
    </location>
</feature>
<protein>
    <submittedName>
        <fullName evidence="2">Uncharacterized protein</fullName>
    </submittedName>
</protein>
<keyword evidence="3" id="KW-1185">Reference proteome</keyword>
<sequence length="157" mass="17670">AKPEAADLKVKSFRNYDKLVMLYGKDRATGKHAETDSDMLKRNAHKNLKRSSTDSLTIDDVDEMIYMNTASLENIERHEQAEQTQPTNDAPTSNVYPEAPTPAKNKKSKDDHLEGMTDILRGGIDNLASAINQLSSIPPIPENEIWKMVQEMNLESR</sequence>
<accession>A0ABS8WQZ2</accession>
<organism evidence="2 3">
    <name type="scientific">Datura stramonium</name>
    <name type="common">Jimsonweed</name>
    <name type="synonym">Common thornapple</name>
    <dbReference type="NCBI Taxonomy" id="4076"/>
    <lineage>
        <taxon>Eukaryota</taxon>
        <taxon>Viridiplantae</taxon>
        <taxon>Streptophyta</taxon>
        <taxon>Embryophyta</taxon>
        <taxon>Tracheophyta</taxon>
        <taxon>Spermatophyta</taxon>
        <taxon>Magnoliopsida</taxon>
        <taxon>eudicotyledons</taxon>
        <taxon>Gunneridae</taxon>
        <taxon>Pentapetalae</taxon>
        <taxon>asterids</taxon>
        <taxon>lamiids</taxon>
        <taxon>Solanales</taxon>
        <taxon>Solanaceae</taxon>
        <taxon>Solanoideae</taxon>
        <taxon>Datureae</taxon>
        <taxon>Datura</taxon>
    </lineage>
</organism>
<dbReference type="Proteomes" id="UP000823775">
    <property type="component" value="Unassembled WGS sequence"/>
</dbReference>
<dbReference type="PANTHER" id="PTHR46929">
    <property type="entry name" value="EXPRESSED PROTEIN"/>
    <property type="match status" value="1"/>
</dbReference>
<feature type="non-terminal residue" evidence="2">
    <location>
        <position position="157"/>
    </location>
</feature>
<evidence type="ECO:0000313" key="2">
    <source>
        <dbReference type="EMBL" id="MCE3051589.1"/>
    </source>
</evidence>
<comment type="caution">
    <text evidence="2">The sequence shown here is derived from an EMBL/GenBank/DDBJ whole genome shotgun (WGS) entry which is preliminary data.</text>
</comment>
<feature type="region of interest" description="Disordered" evidence="1">
    <location>
        <begin position="72"/>
        <end position="111"/>
    </location>
</feature>